<keyword evidence="3" id="KW-0698">rRNA processing</keyword>
<protein>
    <recommendedName>
        <fullName evidence="7">PIN domain-containing protein</fullName>
    </recommendedName>
</protein>
<reference evidence="5 6" key="1">
    <citation type="journal article" date="2014" name="Agronomy (Basel)">
        <title>A Draft Genome Sequence for Ensete ventricosum, the Drought-Tolerant Tree Against Hunger.</title>
        <authorList>
            <person name="Harrison J."/>
            <person name="Moore K.A."/>
            <person name="Paszkiewicz K."/>
            <person name="Jones T."/>
            <person name="Grant M."/>
            <person name="Ambacheew D."/>
            <person name="Muzemil S."/>
            <person name="Studholme D.J."/>
        </authorList>
    </citation>
    <scope>NUCLEOTIDE SEQUENCE [LARGE SCALE GENOMIC DNA]</scope>
</reference>
<dbReference type="Proteomes" id="UP000287651">
    <property type="component" value="Unassembled WGS sequence"/>
</dbReference>
<dbReference type="Gene3D" id="3.40.50.1010">
    <property type="entry name" value="5'-nuclease"/>
    <property type="match status" value="1"/>
</dbReference>
<dbReference type="InterPro" id="IPR029060">
    <property type="entry name" value="PIN-like_dom_sf"/>
</dbReference>
<dbReference type="GO" id="GO:0032040">
    <property type="term" value="C:small-subunit processome"/>
    <property type="evidence" value="ECO:0007669"/>
    <property type="project" value="InterPro"/>
</dbReference>
<dbReference type="CDD" id="cd09864">
    <property type="entry name" value="PIN_Fcf1-like"/>
    <property type="match status" value="1"/>
</dbReference>
<evidence type="ECO:0000256" key="4">
    <source>
        <dbReference type="ARBA" id="ARBA00023242"/>
    </source>
</evidence>
<dbReference type="PANTHER" id="PTHR12416">
    <property type="entry name" value="RRNA-PROCESSING PROTEIN UTP23 HOMOLOG"/>
    <property type="match status" value="1"/>
</dbReference>
<name>A0A426ZBU6_ENSVE</name>
<keyword evidence="2" id="KW-0690">Ribosome biogenesis</keyword>
<sequence length="116" mass="13420">MMDCLYAKCTPCITDCVMAELEKLGQKYRVALRIAKDPRFERLPCTHKGTYADDCIVDRVTQHKCYIVATCDRDLKRRIRKIPGVPIMYITRHKYSIEWIPEATIGGGDGHFYVFS</sequence>
<gene>
    <name evidence="5" type="ORF">B296_00024798</name>
</gene>
<evidence type="ECO:0008006" key="7">
    <source>
        <dbReference type="Google" id="ProtNLM"/>
    </source>
</evidence>
<evidence type="ECO:0000313" key="6">
    <source>
        <dbReference type="Proteomes" id="UP000287651"/>
    </source>
</evidence>
<dbReference type="SUPFAM" id="SSF88723">
    <property type="entry name" value="PIN domain-like"/>
    <property type="match status" value="1"/>
</dbReference>
<dbReference type="InterPro" id="IPR037503">
    <property type="entry name" value="Fcf1_PIN"/>
</dbReference>
<dbReference type="GO" id="GO:0006364">
    <property type="term" value="P:rRNA processing"/>
    <property type="evidence" value="ECO:0007669"/>
    <property type="project" value="UniProtKB-KW"/>
</dbReference>
<accession>A0A426ZBU6</accession>
<evidence type="ECO:0000256" key="1">
    <source>
        <dbReference type="ARBA" id="ARBA00004604"/>
    </source>
</evidence>
<organism evidence="5 6">
    <name type="scientific">Ensete ventricosum</name>
    <name type="common">Abyssinian banana</name>
    <name type="synonym">Musa ensete</name>
    <dbReference type="NCBI Taxonomy" id="4639"/>
    <lineage>
        <taxon>Eukaryota</taxon>
        <taxon>Viridiplantae</taxon>
        <taxon>Streptophyta</taxon>
        <taxon>Embryophyta</taxon>
        <taxon>Tracheophyta</taxon>
        <taxon>Spermatophyta</taxon>
        <taxon>Magnoliopsida</taxon>
        <taxon>Liliopsida</taxon>
        <taxon>Zingiberales</taxon>
        <taxon>Musaceae</taxon>
        <taxon>Ensete</taxon>
    </lineage>
</organism>
<dbReference type="InterPro" id="IPR006984">
    <property type="entry name" value="Fcf1/UTP23"/>
</dbReference>
<dbReference type="EMBL" id="AMZH03007387">
    <property type="protein sequence ID" value="RRT61429.1"/>
    <property type="molecule type" value="Genomic_DNA"/>
</dbReference>
<evidence type="ECO:0000256" key="3">
    <source>
        <dbReference type="ARBA" id="ARBA00022552"/>
    </source>
</evidence>
<evidence type="ECO:0000313" key="5">
    <source>
        <dbReference type="EMBL" id="RRT61429.1"/>
    </source>
</evidence>
<dbReference type="Pfam" id="PF04900">
    <property type="entry name" value="Fcf1"/>
    <property type="match status" value="1"/>
</dbReference>
<dbReference type="AlphaFoldDB" id="A0A426ZBU6"/>
<evidence type="ECO:0000256" key="2">
    <source>
        <dbReference type="ARBA" id="ARBA00022517"/>
    </source>
</evidence>
<comment type="subcellular location">
    <subcellularLocation>
        <location evidence="1">Nucleus</location>
        <location evidence="1">Nucleolus</location>
    </subcellularLocation>
</comment>
<comment type="caution">
    <text evidence="5">The sequence shown here is derived from an EMBL/GenBank/DDBJ whole genome shotgun (WGS) entry which is preliminary data.</text>
</comment>
<keyword evidence="4" id="KW-0539">Nucleus</keyword>
<proteinExistence type="predicted"/>